<feature type="compositionally biased region" description="Acidic residues" evidence="1">
    <location>
        <begin position="53"/>
        <end position="63"/>
    </location>
</feature>
<accession>A0A7S3JSD3</accession>
<dbReference type="AlphaFoldDB" id="A0A7S3JSD3"/>
<organism evidence="2">
    <name type="scientific">Aureoumbra lagunensis</name>
    <dbReference type="NCBI Taxonomy" id="44058"/>
    <lineage>
        <taxon>Eukaryota</taxon>
        <taxon>Sar</taxon>
        <taxon>Stramenopiles</taxon>
        <taxon>Ochrophyta</taxon>
        <taxon>Pelagophyceae</taxon>
        <taxon>Pelagomonadales</taxon>
        <taxon>Aureoumbra</taxon>
    </lineage>
</organism>
<evidence type="ECO:0000256" key="1">
    <source>
        <dbReference type="SAM" id="MobiDB-lite"/>
    </source>
</evidence>
<proteinExistence type="predicted"/>
<gene>
    <name evidence="2" type="ORF">ALAG00032_LOCUS4176</name>
</gene>
<name>A0A7S3JSD3_9STRA</name>
<feature type="region of interest" description="Disordered" evidence="1">
    <location>
        <begin position="1"/>
        <end position="124"/>
    </location>
</feature>
<sequence>MVNDDNSSDDVPVADLINKKIKKKQEEEDEDDDNVPVATLMKRMKKKKRTKEQEDDDAEEKEESVEKKAIKKKNGATKRKKENDNDDSSDSDVPIKKFIQSKKPSNDVSRKKVGTSPIGESAVTKKKSASTKVAASVKKRSGLNRESIFYECNRGRLVQALLRRWWYAIDWPGKEVASLKPEEGFEDLPGFPGVHIATSGPRLGDIVDHRDHSTCPCFANLYTKPTAELQTLVLKAYDKQIELLSQHEPDSNLLSIIKTERAQASRMNCNKADKEATKAIKAYEDAAPKSKKVKK</sequence>
<protein>
    <submittedName>
        <fullName evidence="2">Uncharacterized protein</fullName>
    </submittedName>
</protein>
<evidence type="ECO:0000313" key="2">
    <source>
        <dbReference type="EMBL" id="CAE0363435.1"/>
    </source>
</evidence>
<dbReference type="EMBL" id="HBIJ01005942">
    <property type="protein sequence ID" value="CAE0363435.1"/>
    <property type="molecule type" value="Transcribed_RNA"/>
</dbReference>
<reference evidence="2" key="1">
    <citation type="submission" date="2021-01" db="EMBL/GenBank/DDBJ databases">
        <authorList>
            <person name="Corre E."/>
            <person name="Pelletier E."/>
            <person name="Niang G."/>
            <person name="Scheremetjew M."/>
            <person name="Finn R."/>
            <person name="Kale V."/>
            <person name="Holt S."/>
            <person name="Cochrane G."/>
            <person name="Meng A."/>
            <person name="Brown T."/>
            <person name="Cohen L."/>
        </authorList>
    </citation>
    <scope>NUCLEOTIDE SEQUENCE</scope>
    <source>
        <strain evidence="2">CCMP1510</strain>
    </source>
</reference>
<feature type="compositionally biased region" description="Low complexity" evidence="1">
    <location>
        <begin position="1"/>
        <end position="11"/>
    </location>
</feature>
<feature type="compositionally biased region" description="Basic residues" evidence="1">
    <location>
        <begin position="69"/>
        <end position="80"/>
    </location>
</feature>